<dbReference type="Proteomes" id="UP000807025">
    <property type="component" value="Unassembled WGS sequence"/>
</dbReference>
<organism evidence="2 3">
    <name type="scientific">Pleurotus eryngii</name>
    <name type="common">Boletus of the steppes</name>
    <dbReference type="NCBI Taxonomy" id="5323"/>
    <lineage>
        <taxon>Eukaryota</taxon>
        <taxon>Fungi</taxon>
        <taxon>Dikarya</taxon>
        <taxon>Basidiomycota</taxon>
        <taxon>Agaricomycotina</taxon>
        <taxon>Agaricomycetes</taxon>
        <taxon>Agaricomycetidae</taxon>
        <taxon>Agaricales</taxon>
        <taxon>Pleurotineae</taxon>
        <taxon>Pleurotaceae</taxon>
        <taxon>Pleurotus</taxon>
    </lineage>
</organism>
<dbReference type="OrthoDB" id="3068303at2759"/>
<accession>A0A9P6DAB2</accession>
<dbReference type="EMBL" id="MU154710">
    <property type="protein sequence ID" value="KAF9488513.1"/>
    <property type="molecule type" value="Genomic_DNA"/>
</dbReference>
<feature type="region of interest" description="Disordered" evidence="1">
    <location>
        <begin position="203"/>
        <end position="234"/>
    </location>
</feature>
<keyword evidence="3" id="KW-1185">Reference proteome</keyword>
<evidence type="ECO:0000313" key="3">
    <source>
        <dbReference type="Proteomes" id="UP000807025"/>
    </source>
</evidence>
<comment type="caution">
    <text evidence="2">The sequence shown here is derived from an EMBL/GenBank/DDBJ whole genome shotgun (WGS) entry which is preliminary data.</text>
</comment>
<dbReference type="AlphaFoldDB" id="A0A9P6DAB2"/>
<evidence type="ECO:0000313" key="2">
    <source>
        <dbReference type="EMBL" id="KAF9488513.1"/>
    </source>
</evidence>
<feature type="non-terminal residue" evidence="2">
    <location>
        <position position="1"/>
    </location>
</feature>
<gene>
    <name evidence="2" type="ORF">BDN71DRAFT_1403161</name>
</gene>
<proteinExistence type="predicted"/>
<reference evidence="2" key="1">
    <citation type="submission" date="2020-11" db="EMBL/GenBank/DDBJ databases">
        <authorList>
            <consortium name="DOE Joint Genome Institute"/>
            <person name="Ahrendt S."/>
            <person name="Riley R."/>
            <person name="Andreopoulos W."/>
            <person name="Labutti K."/>
            <person name="Pangilinan J."/>
            <person name="Ruiz-Duenas F.J."/>
            <person name="Barrasa J.M."/>
            <person name="Sanchez-Garcia M."/>
            <person name="Camarero S."/>
            <person name="Miyauchi S."/>
            <person name="Serrano A."/>
            <person name="Linde D."/>
            <person name="Babiker R."/>
            <person name="Drula E."/>
            <person name="Ayuso-Fernandez I."/>
            <person name="Pacheco R."/>
            <person name="Padilla G."/>
            <person name="Ferreira P."/>
            <person name="Barriuso J."/>
            <person name="Kellner H."/>
            <person name="Castanera R."/>
            <person name="Alfaro M."/>
            <person name="Ramirez L."/>
            <person name="Pisabarro A.G."/>
            <person name="Kuo A."/>
            <person name="Tritt A."/>
            <person name="Lipzen A."/>
            <person name="He G."/>
            <person name="Yan M."/>
            <person name="Ng V."/>
            <person name="Cullen D."/>
            <person name="Martin F."/>
            <person name="Rosso M.-N."/>
            <person name="Henrissat B."/>
            <person name="Hibbett D."/>
            <person name="Martinez A.T."/>
            <person name="Grigoriev I.V."/>
        </authorList>
    </citation>
    <scope>NUCLEOTIDE SEQUENCE</scope>
    <source>
        <strain evidence="2">ATCC 90797</strain>
    </source>
</reference>
<sequence>VLGYIRMKLLVHTTTGEVVAFELEVYVVHGMRVPLLLGEDFQTTDELGVARQASSQCEAFTGQAFLKGKHHIRAHRQLRGSPKDAPPVLARCTVHISLGCIFNVPVDAPFGIQDTWLVKKMLMLDECKEFTSTPTTVISTNNTYIPIANPTERPVMIRKGDVVGHLYDPQEYLDAPCNKEMMVKWAATVEALKMVIKDSLSTDTLSPQASSGREEEHEAWGPKTMAVPEESSVEDVTKAVNLEANIPDEIRPRLEAVL</sequence>
<evidence type="ECO:0000256" key="1">
    <source>
        <dbReference type="SAM" id="MobiDB-lite"/>
    </source>
</evidence>
<name>A0A9P6DAB2_PLEER</name>
<protein>
    <submittedName>
        <fullName evidence="2">Uncharacterized protein</fullName>
    </submittedName>
</protein>